<organism evidence="2">
    <name type="scientific">Mytilinidion resinicola</name>
    <dbReference type="NCBI Taxonomy" id="574789"/>
    <lineage>
        <taxon>Eukaryota</taxon>
        <taxon>Fungi</taxon>
        <taxon>Dikarya</taxon>
        <taxon>Ascomycota</taxon>
        <taxon>Pezizomycotina</taxon>
        <taxon>Dothideomycetes</taxon>
        <taxon>Pleosporomycetidae</taxon>
        <taxon>Mytilinidiales</taxon>
        <taxon>Mytilinidiaceae</taxon>
        <taxon>Mytilinidion</taxon>
    </lineage>
</organism>
<evidence type="ECO:0000313" key="4">
    <source>
        <dbReference type="RefSeq" id="XP_033577189.1"/>
    </source>
</evidence>
<reference evidence="4" key="3">
    <citation type="submission" date="2025-04" db="UniProtKB">
        <authorList>
            <consortium name="RefSeq"/>
        </authorList>
    </citation>
    <scope>IDENTIFICATION</scope>
    <source>
        <strain evidence="4">CBS 304.34</strain>
    </source>
</reference>
<feature type="compositionally biased region" description="Polar residues" evidence="1">
    <location>
        <begin position="1"/>
        <end position="12"/>
    </location>
</feature>
<evidence type="ECO:0000256" key="1">
    <source>
        <dbReference type="SAM" id="MobiDB-lite"/>
    </source>
</evidence>
<keyword evidence="3" id="KW-1185">Reference proteome</keyword>
<feature type="region of interest" description="Disordered" evidence="1">
    <location>
        <begin position="1"/>
        <end position="49"/>
    </location>
</feature>
<evidence type="ECO:0000313" key="3">
    <source>
        <dbReference type="Proteomes" id="UP000504636"/>
    </source>
</evidence>
<sequence>MDKAQGQHSSASEFKEVEIPSSTPEPFHQRLLRGQSNTTTTTPSGTDVKEDRPLIRRSRFKEAGVAGVIKVYNWVIARPFLKAKFPTTLMSCRCGELFTDDWVCFHNPERPFDPVGTSLRVLETEEEEMLEGERVALL</sequence>
<dbReference type="RefSeq" id="XP_033577189.1">
    <property type="nucleotide sequence ID" value="XM_033725511.1"/>
</dbReference>
<proteinExistence type="predicted"/>
<name>A0A6A6YQG0_9PEZI</name>
<gene>
    <name evidence="2 4" type="ORF">BDZ99DRAFT_520304</name>
</gene>
<evidence type="ECO:0000313" key="2">
    <source>
        <dbReference type="EMBL" id="KAF2810225.1"/>
    </source>
</evidence>
<dbReference type="GeneID" id="54466404"/>
<accession>A0A6A6YQG0</accession>
<dbReference type="EMBL" id="MU003700">
    <property type="protein sequence ID" value="KAF2810225.1"/>
    <property type="molecule type" value="Genomic_DNA"/>
</dbReference>
<protein>
    <submittedName>
        <fullName evidence="2 4">Uncharacterized protein</fullName>
    </submittedName>
</protein>
<reference evidence="4" key="2">
    <citation type="submission" date="2020-04" db="EMBL/GenBank/DDBJ databases">
        <authorList>
            <consortium name="NCBI Genome Project"/>
        </authorList>
    </citation>
    <scope>NUCLEOTIDE SEQUENCE</scope>
    <source>
        <strain evidence="4">CBS 304.34</strain>
    </source>
</reference>
<dbReference type="Proteomes" id="UP000504636">
    <property type="component" value="Unplaced"/>
</dbReference>
<dbReference type="AlphaFoldDB" id="A0A6A6YQG0"/>
<reference evidence="2 4" key="1">
    <citation type="journal article" date="2020" name="Stud. Mycol.">
        <title>101 Dothideomycetes genomes: a test case for predicting lifestyles and emergence of pathogens.</title>
        <authorList>
            <person name="Haridas S."/>
            <person name="Albert R."/>
            <person name="Binder M."/>
            <person name="Bloem J."/>
            <person name="Labutti K."/>
            <person name="Salamov A."/>
            <person name="Andreopoulos B."/>
            <person name="Baker S."/>
            <person name="Barry K."/>
            <person name="Bills G."/>
            <person name="Bluhm B."/>
            <person name="Cannon C."/>
            <person name="Castanera R."/>
            <person name="Culley D."/>
            <person name="Daum C."/>
            <person name="Ezra D."/>
            <person name="Gonzalez J."/>
            <person name="Henrissat B."/>
            <person name="Kuo A."/>
            <person name="Liang C."/>
            <person name="Lipzen A."/>
            <person name="Lutzoni F."/>
            <person name="Magnuson J."/>
            <person name="Mondo S."/>
            <person name="Nolan M."/>
            <person name="Ohm R."/>
            <person name="Pangilinan J."/>
            <person name="Park H.-J."/>
            <person name="Ramirez L."/>
            <person name="Alfaro M."/>
            <person name="Sun H."/>
            <person name="Tritt A."/>
            <person name="Yoshinaga Y."/>
            <person name="Zwiers L.-H."/>
            <person name="Turgeon B."/>
            <person name="Goodwin S."/>
            <person name="Spatafora J."/>
            <person name="Crous P."/>
            <person name="Grigoriev I."/>
        </authorList>
    </citation>
    <scope>NUCLEOTIDE SEQUENCE</scope>
    <source>
        <strain evidence="2 4">CBS 304.34</strain>
    </source>
</reference>